<feature type="compositionally biased region" description="Polar residues" evidence="1">
    <location>
        <begin position="124"/>
        <end position="151"/>
    </location>
</feature>
<feature type="compositionally biased region" description="Polar residues" evidence="1">
    <location>
        <begin position="174"/>
        <end position="189"/>
    </location>
</feature>
<dbReference type="AlphaFoldDB" id="A0A7J7TMY4"/>
<feature type="region of interest" description="Disordered" evidence="1">
    <location>
        <begin position="78"/>
        <end position="354"/>
    </location>
</feature>
<reference evidence="2 3" key="1">
    <citation type="journal article" date="2020" name="Nature">
        <title>Six reference-quality genomes reveal evolution of bat adaptations.</title>
        <authorList>
            <person name="Jebb D."/>
            <person name="Huang Z."/>
            <person name="Pippel M."/>
            <person name="Hughes G.M."/>
            <person name="Lavrichenko K."/>
            <person name="Devanna P."/>
            <person name="Winkler S."/>
            <person name="Jermiin L.S."/>
            <person name="Skirmuntt E.C."/>
            <person name="Katzourakis A."/>
            <person name="Burkitt-Gray L."/>
            <person name="Ray D.A."/>
            <person name="Sullivan K.A.M."/>
            <person name="Roscito J.G."/>
            <person name="Kirilenko B.M."/>
            <person name="Davalos L.M."/>
            <person name="Corthals A.P."/>
            <person name="Power M.L."/>
            <person name="Jones G."/>
            <person name="Ransome R.D."/>
            <person name="Dechmann D.K.N."/>
            <person name="Locatelli A.G."/>
            <person name="Puechmaille S.J."/>
            <person name="Fedrigo O."/>
            <person name="Jarvis E.D."/>
            <person name="Hiller M."/>
            <person name="Vernes S.C."/>
            <person name="Myers E.W."/>
            <person name="Teeling E.C."/>
        </authorList>
    </citation>
    <scope>NUCLEOTIDE SEQUENCE [LARGE SCALE GENOMIC DNA]</scope>
    <source>
        <strain evidence="2">MRhiFer1</strain>
        <tissue evidence="2">Lung</tissue>
    </source>
</reference>
<evidence type="ECO:0000313" key="3">
    <source>
        <dbReference type="Proteomes" id="UP000585614"/>
    </source>
</evidence>
<protein>
    <submittedName>
        <fullName evidence="2">Uncharacterized protein</fullName>
    </submittedName>
</protein>
<comment type="caution">
    <text evidence="2">The sequence shown here is derived from an EMBL/GenBank/DDBJ whole genome shotgun (WGS) entry which is preliminary data.</text>
</comment>
<gene>
    <name evidence="2" type="ORF">mRhiFer1_008744</name>
</gene>
<feature type="compositionally biased region" description="Polar residues" evidence="1">
    <location>
        <begin position="307"/>
        <end position="322"/>
    </location>
</feature>
<name>A0A7J7TMY4_RHIFE</name>
<dbReference type="EMBL" id="JACAGC010000019">
    <property type="protein sequence ID" value="KAF6301825.1"/>
    <property type="molecule type" value="Genomic_DNA"/>
</dbReference>
<evidence type="ECO:0000313" key="2">
    <source>
        <dbReference type="EMBL" id="KAF6301825.1"/>
    </source>
</evidence>
<feature type="compositionally biased region" description="Polar residues" evidence="1">
    <location>
        <begin position="336"/>
        <end position="349"/>
    </location>
</feature>
<feature type="compositionally biased region" description="Basic and acidic residues" evidence="1">
    <location>
        <begin position="246"/>
        <end position="262"/>
    </location>
</feature>
<dbReference type="Proteomes" id="UP000585614">
    <property type="component" value="Unassembled WGS sequence"/>
</dbReference>
<feature type="compositionally biased region" description="Basic and acidic residues" evidence="1">
    <location>
        <begin position="109"/>
        <end position="120"/>
    </location>
</feature>
<dbReference type="Gene3D" id="1.10.8.10">
    <property type="entry name" value="DNA helicase RuvA subunit, C-terminal domain"/>
    <property type="match status" value="1"/>
</dbReference>
<feature type="compositionally biased region" description="Basic and acidic residues" evidence="1">
    <location>
        <begin position="290"/>
        <end position="306"/>
    </location>
</feature>
<accession>A0A7J7TMY4</accession>
<sequence>MSDPWINMGQEEELKPYVEPPSDVIDTWVMEEMVNLGFGEEDIKNALGNKIYNNILATYRILHRKNLKYQHRTIKVKPFHPPEFQSRSPSPAQEVQSKLSGCQQAEQLPMDHKPGEKAEESAGPTYTQDYSTAISQSRTTLPPSRPGSQTAIPEPSRKSRNATPEPSPPKHCWSSRTSTPEHSQGSRNATLKKRSGSRTAIPESSWGSRTTTPEERSGSTTAIPEPSRGSRTTTPEERSGSTTAIPEHRPGSRTTTPEERSGSRTAIPESSWGSRTTTPEERSGSTTAIPEHRPGSRTTTPEERSGSRTATPELSPGSSTILSPAPQCHPGDSLSRHSTTSSRGNQQNIKPGRRQVVRGCLNFLRKVFCLPPKKGTAEAVK</sequence>
<proteinExistence type="predicted"/>
<evidence type="ECO:0000256" key="1">
    <source>
        <dbReference type="SAM" id="MobiDB-lite"/>
    </source>
</evidence>
<organism evidence="2 3">
    <name type="scientific">Rhinolophus ferrumequinum</name>
    <name type="common">Greater horseshoe bat</name>
    <dbReference type="NCBI Taxonomy" id="59479"/>
    <lineage>
        <taxon>Eukaryota</taxon>
        <taxon>Metazoa</taxon>
        <taxon>Chordata</taxon>
        <taxon>Craniata</taxon>
        <taxon>Vertebrata</taxon>
        <taxon>Euteleostomi</taxon>
        <taxon>Mammalia</taxon>
        <taxon>Eutheria</taxon>
        <taxon>Laurasiatheria</taxon>
        <taxon>Chiroptera</taxon>
        <taxon>Yinpterochiroptera</taxon>
        <taxon>Rhinolophoidea</taxon>
        <taxon>Rhinolophidae</taxon>
        <taxon>Rhinolophinae</taxon>
        <taxon>Rhinolophus</taxon>
    </lineage>
</organism>
<feature type="compositionally biased region" description="Polar residues" evidence="1">
    <location>
        <begin position="85"/>
        <end position="106"/>
    </location>
</feature>